<keyword evidence="1 2" id="KW-0732">Signal</keyword>
<dbReference type="EMBL" id="FUWY01000001">
    <property type="protein sequence ID" value="SJZ36713.1"/>
    <property type="molecule type" value="Genomic_DNA"/>
</dbReference>
<accession>A0A1T4K2Y3</accession>
<gene>
    <name evidence="3" type="ORF">SAMN02745191_0262</name>
</gene>
<dbReference type="STRING" id="118967.SAMN02745191_0262"/>
<dbReference type="PROSITE" id="PS51257">
    <property type="entry name" value="PROKAR_LIPOPROTEIN"/>
    <property type="match status" value="1"/>
</dbReference>
<dbReference type="Proteomes" id="UP000243297">
    <property type="component" value="Unassembled WGS sequence"/>
</dbReference>
<dbReference type="RefSeq" id="WP_078710715.1">
    <property type="nucleotide sequence ID" value="NZ_FUWY01000001.1"/>
</dbReference>
<evidence type="ECO:0008006" key="5">
    <source>
        <dbReference type="Google" id="ProtNLM"/>
    </source>
</evidence>
<evidence type="ECO:0000256" key="2">
    <source>
        <dbReference type="SAM" id="SignalP"/>
    </source>
</evidence>
<feature type="chain" id="PRO_5038792200" description="Lipoprotein" evidence="2">
    <location>
        <begin position="21"/>
        <end position="175"/>
    </location>
</feature>
<evidence type="ECO:0000313" key="3">
    <source>
        <dbReference type="EMBL" id="SJZ36713.1"/>
    </source>
</evidence>
<evidence type="ECO:0000313" key="4">
    <source>
        <dbReference type="Proteomes" id="UP000243297"/>
    </source>
</evidence>
<dbReference type="InterPro" id="IPR012640">
    <property type="entry name" value="Membr_lipoprot_lipid_attach_CS"/>
</dbReference>
<feature type="signal peptide" evidence="2">
    <location>
        <begin position="1"/>
        <end position="20"/>
    </location>
</feature>
<dbReference type="Pfam" id="PF08139">
    <property type="entry name" value="LPAM_1"/>
    <property type="match status" value="1"/>
</dbReference>
<organism evidence="3 4">
    <name type="scientific">Anaerorhabdus furcosa</name>
    <dbReference type="NCBI Taxonomy" id="118967"/>
    <lineage>
        <taxon>Bacteria</taxon>
        <taxon>Bacillati</taxon>
        <taxon>Bacillota</taxon>
        <taxon>Erysipelotrichia</taxon>
        <taxon>Erysipelotrichales</taxon>
        <taxon>Erysipelotrichaceae</taxon>
        <taxon>Anaerorhabdus</taxon>
    </lineage>
</organism>
<sequence length="175" mass="20050">MKKYIYFIVCLLLLSGCSTSSEPTVVSSTAPTLMSSTEPSIDPTNIPEEVVSDIDLTLYKEESLFEGKLHYYVKDPLPEDIIVVFNPALNTETKGTVARILVYTEKPFSIWIEDYWIVTNKIEGSDIIYEENGYYVMEHNLVDFYDYDIFDSDEEKSIASEIKEKYTGTVIFTNK</sequence>
<evidence type="ECO:0000256" key="1">
    <source>
        <dbReference type="ARBA" id="ARBA00022729"/>
    </source>
</evidence>
<name>A0A1T4K2Y3_9FIRM</name>
<keyword evidence="4" id="KW-1185">Reference proteome</keyword>
<protein>
    <recommendedName>
        <fullName evidence="5">Lipoprotein</fullName>
    </recommendedName>
</protein>
<reference evidence="4" key="1">
    <citation type="submission" date="2017-02" db="EMBL/GenBank/DDBJ databases">
        <authorList>
            <person name="Varghese N."/>
            <person name="Submissions S."/>
        </authorList>
    </citation>
    <scope>NUCLEOTIDE SEQUENCE [LARGE SCALE GENOMIC DNA]</scope>
    <source>
        <strain evidence="4">ATCC 25662</strain>
    </source>
</reference>
<proteinExistence type="predicted"/>
<dbReference type="AlphaFoldDB" id="A0A1T4K2Y3"/>